<evidence type="ECO:0000256" key="2">
    <source>
        <dbReference type="ARBA" id="ARBA00007274"/>
    </source>
</evidence>
<protein>
    <recommendedName>
        <fullName evidence="3">serine O-acetyltransferase</fullName>
        <ecNumber evidence="3">2.3.1.30</ecNumber>
    </recommendedName>
</protein>
<dbReference type="InterPro" id="IPR042122">
    <property type="entry name" value="Ser_AcTrfase_N_sf"/>
</dbReference>
<dbReference type="OMA" id="DPACTSF"/>
<dbReference type="GO" id="GO:0006535">
    <property type="term" value="P:cysteine biosynthetic process from serine"/>
    <property type="evidence" value="ECO:0007669"/>
    <property type="project" value="InterPro"/>
</dbReference>
<dbReference type="EnsemblProtists" id="EOD35920">
    <property type="protein sequence ID" value="EOD35920"/>
    <property type="gene ID" value="EMIHUDRAFT_55024"/>
</dbReference>
<dbReference type="FunFam" id="2.160.10.10:FF:000007">
    <property type="entry name" value="Serine acetyltransferase"/>
    <property type="match status" value="1"/>
</dbReference>
<evidence type="ECO:0000256" key="6">
    <source>
        <dbReference type="ARBA" id="ARBA00023315"/>
    </source>
</evidence>
<dbReference type="GO" id="GO:0009001">
    <property type="term" value="F:serine O-acetyltransferase activity"/>
    <property type="evidence" value="ECO:0007669"/>
    <property type="project" value="UniProtKB-EC"/>
</dbReference>
<evidence type="ECO:0000313" key="9">
    <source>
        <dbReference type="EnsemblProtists" id="EOD35920"/>
    </source>
</evidence>
<dbReference type="InterPro" id="IPR010493">
    <property type="entry name" value="Ser_AcTrfase_N"/>
</dbReference>
<evidence type="ECO:0000256" key="3">
    <source>
        <dbReference type="ARBA" id="ARBA00013266"/>
    </source>
</evidence>
<keyword evidence="5" id="KW-0808">Transferase</keyword>
<dbReference type="Gene3D" id="2.160.10.10">
    <property type="entry name" value="Hexapeptide repeat proteins"/>
    <property type="match status" value="1"/>
</dbReference>
<proteinExistence type="inferred from homology"/>
<dbReference type="GeneID" id="17281191"/>
<sequence length="193" mass="19848">PWLLRCVVCDLYKILDVDPAATGLLQPLLYFKGFHALTLHRVAHHLWARDDGPADRFAALRLQAVARLEVGASLFSVDIHPAATIGPGVMLDHASGVVIGGTAVVGSDVYMLHGVTLGATGKPMHGAKRHPTIADSVTLGAGATVLGDILVGSGVTVGASAVVTRAVPEGSTVVGVNKVLDGSQRPPSEAGEE</sequence>
<dbReference type="InterPro" id="IPR001451">
    <property type="entry name" value="Hexapep"/>
</dbReference>
<reference evidence="10" key="1">
    <citation type="journal article" date="2013" name="Nature">
        <title>Pan genome of the phytoplankton Emiliania underpins its global distribution.</title>
        <authorList>
            <person name="Read B.A."/>
            <person name="Kegel J."/>
            <person name="Klute M.J."/>
            <person name="Kuo A."/>
            <person name="Lefebvre S.C."/>
            <person name="Maumus F."/>
            <person name="Mayer C."/>
            <person name="Miller J."/>
            <person name="Monier A."/>
            <person name="Salamov A."/>
            <person name="Young J."/>
            <person name="Aguilar M."/>
            <person name="Claverie J.M."/>
            <person name="Frickenhaus S."/>
            <person name="Gonzalez K."/>
            <person name="Herman E.K."/>
            <person name="Lin Y.C."/>
            <person name="Napier J."/>
            <person name="Ogata H."/>
            <person name="Sarno A.F."/>
            <person name="Shmutz J."/>
            <person name="Schroeder D."/>
            <person name="de Vargas C."/>
            <person name="Verret F."/>
            <person name="von Dassow P."/>
            <person name="Valentin K."/>
            <person name="Van de Peer Y."/>
            <person name="Wheeler G."/>
            <person name="Dacks J.B."/>
            <person name="Delwiche C.F."/>
            <person name="Dyhrman S.T."/>
            <person name="Glockner G."/>
            <person name="John U."/>
            <person name="Richards T."/>
            <person name="Worden A.Z."/>
            <person name="Zhang X."/>
            <person name="Grigoriev I.V."/>
            <person name="Allen A.E."/>
            <person name="Bidle K."/>
            <person name="Borodovsky M."/>
            <person name="Bowler C."/>
            <person name="Brownlee C."/>
            <person name="Cock J.M."/>
            <person name="Elias M."/>
            <person name="Gladyshev V.N."/>
            <person name="Groth M."/>
            <person name="Guda C."/>
            <person name="Hadaegh A."/>
            <person name="Iglesias-Rodriguez M.D."/>
            <person name="Jenkins J."/>
            <person name="Jones B.M."/>
            <person name="Lawson T."/>
            <person name="Leese F."/>
            <person name="Lindquist E."/>
            <person name="Lobanov A."/>
            <person name="Lomsadze A."/>
            <person name="Malik S.B."/>
            <person name="Marsh M.E."/>
            <person name="Mackinder L."/>
            <person name="Mock T."/>
            <person name="Mueller-Roeber B."/>
            <person name="Pagarete A."/>
            <person name="Parker M."/>
            <person name="Probert I."/>
            <person name="Quesneville H."/>
            <person name="Raines C."/>
            <person name="Rensing S.A."/>
            <person name="Riano-Pachon D.M."/>
            <person name="Richier S."/>
            <person name="Rokitta S."/>
            <person name="Shiraiwa Y."/>
            <person name="Soanes D.M."/>
            <person name="van der Giezen M."/>
            <person name="Wahlund T.M."/>
            <person name="Williams B."/>
            <person name="Wilson W."/>
            <person name="Wolfe G."/>
            <person name="Wurch L.L."/>
        </authorList>
    </citation>
    <scope>NUCLEOTIDE SEQUENCE</scope>
</reference>
<dbReference type="SUPFAM" id="SSF51161">
    <property type="entry name" value="Trimeric LpxA-like enzymes"/>
    <property type="match status" value="1"/>
</dbReference>
<dbReference type="eggNOG" id="KOG4750">
    <property type="taxonomic scope" value="Eukaryota"/>
</dbReference>
<dbReference type="PROSITE" id="PS00101">
    <property type="entry name" value="HEXAPEP_TRANSFERASES"/>
    <property type="match status" value="1"/>
</dbReference>
<keyword evidence="10" id="KW-1185">Reference proteome</keyword>
<dbReference type="Pfam" id="PF06426">
    <property type="entry name" value="SATase_N"/>
    <property type="match status" value="1"/>
</dbReference>
<keyword evidence="6" id="KW-0012">Acyltransferase</keyword>
<evidence type="ECO:0000313" key="10">
    <source>
        <dbReference type="Proteomes" id="UP000013827"/>
    </source>
</evidence>
<dbReference type="InterPro" id="IPR018357">
    <property type="entry name" value="Hexapep_transf_CS"/>
</dbReference>
<dbReference type="RefSeq" id="XP_005788349.1">
    <property type="nucleotide sequence ID" value="XM_005788292.1"/>
</dbReference>
<comment type="similarity">
    <text evidence="2">Belongs to the transferase hexapeptide repeat family.</text>
</comment>
<dbReference type="Gene3D" id="1.10.3130.10">
    <property type="entry name" value="serine acetyltransferase, domain 1"/>
    <property type="match status" value="1"/>
</dbReference>
<comment type="catalytic activity">
    <reaction evidence="7">
        <text>L-serine + acetyl-CoA = O-acetyl-L-serine + CoA</text>
        <dbReference type="Rhea" id="RHEA:24560"/>
        <dbReference type="ChEBI" id="CHEBI:33384"/>
        <dbReference type="ChEBI" id="CHEBI:57287"/>
        <dbReference type="ChEBI" id="CHEBI:57288"/>
        <dbReference type="ChEBI" id="CHEBI:58340"/>
        <dbReference type="EC" id="2.3.1.30"/>
    </reaction>
</comment>
<dbReference type="KEGG" id="ehx:EMIHUDRAFT_55024"/>
<dbReference type="InterPro" id="IPR045304">
    <property type="entry name" value="LbH_SAT"/>
</dbReference>
<dbReference type="EC" id="2.3.1.30" evidence="3"/>
<dbReference type="Proteomes" id="UP000013827">
    <property type="component" value="Unassembled WGS sequence"/>
</dbReference>
<evidence type="ECO:0000256" key="7">
    <source>
        <dbReference type="ARBA" id="ARBA00049486"/>
    </source>
</evidence>
<dbReference type="PANTHER" id="PTHR42811">
    <property type="entry name" value="SERINE ACETYLTRANSFERASE"/>
    <property type="match status" value="1"/>
</dbReference>
<dbReference type="HOGENOM" id="CLU_051638_10_1_1"/>
<comment type="pathway">
    <text evidence="1">Amino-acid biosynthesis; L-cysteine biosynthesis; L-cysteine from L-serine: step 1/2.</text>
</comment>
<organism evidence="9 10">
    <name type="scientific">Emiliania huxleyi (strain CCMP1516)</name>
    <dbReference type="NCBI Taxonomy" id="280463"/>
    <lineage>
        <taxon>Eukaryota</taxon>
        <taxon>Haptista</taxon>
        <taxon>Haptophyta</taxon>
        <taxon>Prymnesiophyceae</taxon>
        <taxon>Isochrysidales</taxon>
        <taxon>Noelaerhabdaceae</taxon>
        <taxon>Emiliania</taxon>
    </lineage>
</organism>
<dbReference type="CDD" id="cd03354">
    <property type="entry name" value="LbH_SAT"/>
    <property type="match status" value="1"/>
</dbReference>
<dbReference type="UniPathway" id="UPA00136">
    <property type="reaction ID" value="UER00199"/>
</dbReference>
<dbReference type="STRING" id="2903.R1FAD6"/>
<reference evidence="9" key="2">
    <citation type="submission" date="2024-10" db="UniProtKB">
        <authorList>
            <consortium name="EnsemblProtists"/>
        </authorList>
    </citation>
    <scope>IDENTIFICATION</scope>
</reference>
<dbReference type="InterPro" id="IPR011004">
    <property type="entry name" value="Trimer_LpxA-like_sf"/>
</dbReference>
<dbReference type="GO" id="GO:0005737">
    <property type="term" value="C:cytoplasm"/>
    <property type="evidence" value="ECO:0007669"/>
    <property type="project" value="InterPro"/>
</dbReference>
<evidence type="ECO:0000256" key="4">
    <source>
        <dbReference type="ARBA" id="ARBA00022605"/>
    </source>
</evidence>
<keyword evidence="4" id="KW-0028">Amino-acid biosynthesis</keyword>
<dbReference type="InterPro" id="IPR005881">
    <property type="entry name" value="Ser_O-AcTrfase"/>
</dbReference>
<dbReference type="PIRSF" id="PIRSF000441">
    <property type="entry name" value="CysE"/>
    <property type="match status" value="1"/>
</dbReference>
<feature type="domain" description="Serine acetyltransferase N-terminal" evidence="8">
    <location>
        <begin position="3"/>
        <end position="37"/>
    </location>
</feature>
<evidence type="ECO:0000256" key="5">
    <source>
        <dbReference type="ARBA" id="ARBA00022679"/>
    </source>
</evidence>
<accession>A0A0D3KJI5</accession>
<dbReference type="AlphaFoldDB" id="A0A0D3KJI5"/>
<name>A0A0D3KJI5_EMIH1</name>
<evidence type="ECO:0000259" key="8">
    <source>
        <dbReference type="Pfam" id="PF06426"/>
    </source>
</evidence>
<evidence type="ECO:0000256" key="1">
    <source>
        <dbReference type="ARBA" id="ARBA00004876"/>
    </source>
</evidence>
<dbReference type="Pfam" id="PF00132">
    <property type="entry name" value="Hexapep"/>
    <property type="match status" value="1"/>
</dbReference>
<dbReference type="PaxDb" id="2903-EOD35920"/>